<gene>
    <name evidence="2" type="ORF">LVIROSA_LOCUS13815</name>
</gene>
<dbReference type="AlphaFoldDB" id="A0AAU9MLS1"/>
<keyword evidence="3" id="KW-1185">Reference proteome</keyword>
<comment type="caution">
    <text evidence="2">The sequence shown here is derived from an EMBL/GenBank/DDBJ whole genome shotgun (WGS) entry which is preliminary data.</text>
</comment>
<reference evidence="2 3" key="1">
    <citation type="submission" date="2022-01" db="EMBL/GenBank/DDBJ databases">
        <authorList>
            <person name="Xiong W."/>
            <person name="Schranz E."/>
        </authorList>
    </citation>
    <scope>NUCLEOTIDE SEQUENCE [LARGE SCALE GENOMIC DNA]</scope>
</reference>
<evidence type="ECO:0000256" key="1">
    <source>
        <dbReference type="SAM" id="MobiDB-lite"/>
    </source>
</evidence>
<proteinExistence type="predicted"/>
<protein>
    <submittedName>
        <fullName evidence="2">Uncharacterized protein</fullName>
    </submittedName>
</protein>
<feature type="compositionally biased region" description="Pro residues" evidence="1">
    <location>
        <begin position="101"/>
        <end position="114"/>
    </location>
</feature>
<evidence type="ECO:0000313" key="3">
    <source>
        <dbReference type="Proteomes" id="UP001157418"/>
    </source>
</evidence>
<feature type="region of interest" description="Disordered" evidence="1">
    <location>
        <begin position="76"/>
        <end position="114"/>
    </location>
</feature>
<name>A0AAU9MLS1_9ASTR</name>
<accession>A0AAU9MLS1</accession>
<organism evidence="2 3">
    <name type="scientific">Lactuca virosa</name>
    <dbReference type="NCBI Taxonomy" id="75947"/>
    <lineage>
        <taxon>Eukaryota</taxon>
        <taxon>Viridiplantae</taxon>
        <taxon>Streptophyta</taxon>
        <taxon>Embryophyta</taxon>
        <taxon>Tracheophyta</taxon>
        <taxon>Spermatophyta</taxon>
        <taxon>Magnoliopsida</taxon>
        <taxon>eudicotyledons</taxon>
        <taxon>Gunneridae</taxon>
        <taxon>Pentapetalae</taxon>
        <taxon>asterids</taxon>
        <taxon>campanulids</taxon>
        <taxon>Asterales</taxon>
        <taxon>Asteraceae</taxon>
        <taxon>Cichorioideae</taxon>
        <taxon>Cichorieae</taxon>
        <taxon>Lactucinae</taxon>
        <taxon>Lactuca</taxon>
    </lineage>
</organism>
<dbReference type="Proteomes" id="UP001157418">
    <property type="component" value="Unassembled WGS sequence"/>
</dbReference>
<evidence type="ECO:0000313" key="2">
    <source>
        <dbReference type="EMBL" id="CAH1426752.1"/>
    </source>
</evidence>
<sequence length="176" mass="19471">MPNYFPSGPPPWVSFSFSGNPNHHSRPPLSTSTIVRTNITDLHLSPWTVTSSHHRAAAKEFRQPATISAPSLFLLTKAGNPSSGADTKQPPPPSFHRRPTLLPPPLLKVRPPPYTPSSRLKITTKYHFHLFSPLICTRIQPKTRREEAAGALPLTYIPAHCHRRHSPTPSPPGGLR</sequence>
<dbReference type="EMBL" id="CAKMRJ010002223">
    <property type="protein sequence ID" value="CAH1426752.1"/>
    <property type="molecule type" value="Genomic_DNA"/>
</dbReference>